<comment type="caution">
    <text evidence="4">The sequence shown here is derived from an EMBL/GenBank/DDBJ whole genome shotgun (WGS) entry which is preliminary data.</text>
</comment>
<dbReference type="SUPFAM" id="SSF53474">
    <property type="entry name" value="alpha/beta-Hydrolases"/>
    <property type="match status" value="1"/>
</dbReference>
<dbReference type="AlphaFoldDB" id="A0A834V836"/>
<evidence type="ECO:0000313" key="4">
    <source>
        <dbReference type="EMBL" id="KAF7487021.1"/>
    </source>
</evidence>
<accession>A0A834V836</accession>
<evidence type="ECO:0000313" key="5">
    <source>
        <dbReference type="Proteomes" id="UP000662637"/>
    </source>
</evidence>
<proteinExistence type="inferred from homology"/>
<feature type="domain" description="Carboxylesterase type B" evidence="3">
    <location>
        <begin position="232"/>
        <end position="294"/>
    </location>
</feature>
<feature type="region of interest" description="Disordered" evidence="2">
    <location>
        <begin position="181"/>
        <end position="219"/>
    </location>
</feature>
<dbReference type="Pfam" id="PF00135">
    <property type="entry name" value="COesterase"/>
    <property type="match status" value="1"/>
</dbReference>
<dbReference type="InterPro" id="IPR002018">
    <property type="entry name" value="CarbesteraseB"/>
</dbReference>
<dbReference type="Proteomes" id="UP000662637">
    <property type="component" value="Unassembled WGS sequence"/>
</dbReference>
<reference evidence="4" key="1">
    <citation type="submission" date="2020-08" db="EMBL/GenBank/DDBJ databases">
        <authorList>
            <person name="Shumante A."/>
            <person name="Zimin A.V."/>
            <person name="Puiu D."/>
            <person name="Salzberg S.L."/>
        </authorList>
    </citation>
    <scope>NUCLEOTIDE SEQUENCE</scope>
    <source>
        <strain evidence="4">WC2-LM</strain>
        <tissue evidence="4">Liver</tissue>
    </source>
</reference>
<dbReference type="InterPro" id="IPR050309">
    <property type="entry name" value="Type-B_Carboxylest/Lipase"/>
</dbReference>
<dbReference type="PANTHER" id="PTHR11559">
    <property type="entry name" value="CARBOXYLESTERASE"/>
    <property type="match status" value="1"/>
</dbReference>
<dbReference type="EMBL" id="WJEC01000018">
    <property type="protein sequence ID" value="KAF7487021.1"/>
    <property type="molecule type" value="Genomic_DNA"/>
</dbReference>
<organism evidence="4 5">
    <name type="scientific">Marmota monax</name>
    <name type="common">Woodchuck</name>
    <dbReference type="NCBI Taxonomy" id="9995"/>
    <lineage>
        <taxon>Eukaryota</taxon>
        <taxon>Metazoa</taxon>
        <taxon>Chordata</taxon>
        <taxon>Craniata</taxon>
        <taxon>Vertebrata</taxon>
        <taxon>Euteleostomi</taxon>
        <taxon>Mammalia</taxon>
        <taxon>Eutheria</taxon>
        <taxon>Euarchontoglires</taxon>
        <taxon>Glires</taxon>
        <taxon>Rodentia</taxon>
        <taxon>Sciuromorpha</taxon>
        <taxon>Sciuridae</taxon>
        <taxon>Xerinae</taxon>
        <taxon>Marmotini</taxon>
        <taxon>Marmota</taxon>
    </lineage>
</organism>
<sequence length="314" mass="34532">MGIPPSEGKLDQKTATWLLWKAHPIVGQLRCSPGGGGLFLEAFQELSEERASVAFEKYLGSTDYPARKKDLFLDLWEDVMFAVPSVMVARGHRGTLFLSQADTQGFPAQPETLRPSSCVSGDVTCAHIHVFSDARAPTYMHEFEYSPSCLSDVRPSMVTGDHGDELFSGCAALGRPLLSPARRGMCTRDGPRGTEPQSPDLRDPEWGGPGQVGPEDKGSRLMDGLHGQCGGASEEETKLSRMVMRFWANFARHGNPNGAGLPLWPEYDQEEGYLQIGATTQAATRLKDKEVAFWTELRAREASRKPPQREHGEL</sequence>
<evidence type="ECO:0000256" key="2">
    <source>
        <dbReference type="SAM" id="MobiDB-lite"/>
    </source>
</evidence>
<gene>
    <name evidence="4" type="ORF">GHT09_000581</name>
</gene>
<comment type="similarity">
    <text evidence="1">Belongs to the type-B carboxylesterase/lipase family.</text>
</comment>
<protein>
    <recommendedName>
        <fullName evidence="3">Carboxylesterase type B domain-containing protein</fullName>
    </recommendedName>
</protein>
<dbReference type="Gene3D" id="3.40.50.1820">
    <property type="entry name" value="alpha/beta hydrolase"/>
    <property type="match status" value="1"/>
</dbReference>
<evidence type="ECO:0000256" key="1">
    <source>
        <dbReference type="ARBA" id="ARBA00005964"/>
    </source>
</evidence>
<evidence type="ECO:0000259" key="3">
    <source>
        <dbReference type="Pfam" id="PF00135"/>
    </source>
</evidence>
<name>A0A834V836_MARMO</name>
<dbReference type="InterPro" id="IPR029058">
    <property type="entry name" value="AB_hydrolase_fold"/>
</dbReference>